<accession>A0AA46YKE5</accession>
<proteinExistence type="predicted"/>
<dbReference type="EMBL" id="CP094970">
    <property type="protein sequence ID" value="UYM03898.1"/>
    <property type="molecule type" value="Genomic_DNA"/>
</dbReference>
<feature type="region of interest" description="Disordered" evidence="1">
    <location>
        <begin position="211"/>
        <end position="264"/>
    </location>
</feature>
<dbReference type="Gene3D" id="1.10.10.10">
    <property type="entry name" value="Winged helix-like DNA-binding domain superfamily/Winged helix DNA-binding domain"/>
    <property type="match status" value="1"/>
</dbReference>
<dbReference type="KEGG" id="sgrg:L0C25_15265"/>
<gene>
    <name evidence="3" type="ORF">L0C25_15265</name>
</gene>
<protein>
    <recommendedName>
        <fullName evidence="5">RNA polymerase sigma factor 70 region 4 type 2 domain-containing protein</fullName>
    </recommendedName>
</protein>
<dbReference type="RefSeq" id="WP_271632540.1">
    <property type="nucleotide sequence ID" value="NZ_CP094970.1"/>
</dbReference>
<dbReference type="Proteomes" id="UP001164390">
    <property type="component" value="Chromosome"/>
</dbReference>
<keyword evidence="4" id="KW-1185">Reference proteome</keyword>
<evidence type="ECO:0000313" key="3">
    <source>
        <dbReference type="EMBL" id="UYM03898.1"/>
    </source>
</evidence>
<feature type="compositionally biased region" description="Basic and acidic residues" evidence="1">
    <location>
        <begin position="238"/>
        <end position="249"/>
    </location>
</feature>
<feature type="compositionally biased region" description="Acidic residues" evidence="1">
    <location>
        <begin position="223"/>
        <end position="236"/>
    </location>
</feature>
<keyword evidence="2" id="KW-0812">Transmembrane</keyword>
<evidence type="ECO:0000313" key="4">
    <source>
        <dbReference type="Proteomes" id="UP001164390"/>
    </source>
</evidence>
<dbReference type="InterPro" id="IPR036388">
    <property type="entry name" value="WH-like_DNA-bd_sf"/>
</dbReference>
<organism evidence="3 4">
    <name type="scientific">Solicola gregarius</name>
    <dbReference type="NCBI Taxonomy" id="2908642"/>
    <lineage>
        <taxon>Bacteria</taxon>
        <taxon>Bacillati</taxon>
        <taxon>Actinomycetota</taxon>
        <taxon>Actinomycetes</taxon>
        <taxon>Propionibacteriales</taxon>
        <taxon>Nocardioidaceae</taxon>
        <taxon>Solicola</taxon>
    </lineage>
</organism>
<name>A0AA46YKE5_9ACTN</name>
<feature type="transmembrane region" description="Helical" evidence="2">
    <location>
        <begin position="183"/>
        <end position="201"/>
    </location>
</feature>
<feature type="compositionally biased region" description="Polar residues" evidence="1">
    <location>
        <begin position="251"/>
        <end position="264"/>
    </location>
</feature>
<evidence type="ECO:0000256" key="1">
    <source>
        <dbReference type="SAM" id="MobiDB-lite"/>
    </source>
</evidence>
<keyword evidence="2" id="KW-0472">Membrane</keyword>
<evidence type="ECO:0000256" key="2">
    <source>
        <dbReference type="SAM" id="Phobius"/>
    </source>
</evidence>
<keyword evidence="2" id="KW-1133">Transmembrane helix</keyword>
<sequence>MTRVEEFDSFYDSTRQYVLHQVYALSGDLGIATTSVKDAYSRAWQGWSKVRSRDPLAFVRSEAWRQSVLHRRPHLRRRKHSDGQDQELLDALHELPANARRLLVLQTIGELGPDDAAREVGVTEESVASATDTAGAALERRLGTDRPSIEARLRDLRAVTDGVPFERPSLARRRAQRRGRRRTVGVIAAGVLAVVGAGVVVTQGGPLDNAADAAGPHARQLADPDELPMADDDMLDDSQLRDIDGKPWKATDTSSGMRQRDNLSTCTPQRFADPRAAGGWVRTFAPDDDSGQYAVQSLEVSRDEKSAEAGYRRTVSWYADCSVPRLQLMRSYTLRHDGRETVMMQMRRWDDPTRTYTIGVTHSELVTTTLVHSAKGNRGANVDKFSRAVDESLAPLCDDDDRGCAKPGKVRPSLPPATSTAPEFLGVVDLPPVKNVDKMWVGTDPEGANPNPSATACDKAEFKGKTIDSAQARTFVIPEEPALSDAQSPFGISQTVGDFKNQKAAVAFMRDAIGRIGKCEEDDLTAKVHDGKRIASKGITGNTWRLTFEVDDKHTVDYRLGLVRAGGRVAQVTFAPLDKYDMRPADFDRLVARAGARLRTPAE</sequence>
<reference evidence="3" key="1">
    <citation type="submission" date="2022-01" db="EMBL/GenBank/DDBJ databases">
        <title>Nocardioidaceae gen. sp. A5X3R13.</title>
        <authorList>
            <person name="Lopez Marin M.A."/>
            <person name="Uhlik O."/>
        </authorList>
    </citation>
    <scope>NUCLEOTIDE SEQUENCE</scope>
    <source>
        <strain evidence="3">A5X3R13</strain>
    </source>
</reference>
<evidence type="ECO:0008006" key="5">
    <source>
        <dbReference type="Google" id="ProtNLM"/>
    </source>
</evidence>
<dbReference type="AlphaFoldDB" id="A0AA46YKE5"/>